<feature type="region of interest" description="Disordered" evidence="1">
    <location>
        <begin position="368"/>
        <end position="412"/>
    </location>
</feature>
<proteinExistence type="predicted"/>
<dbReference type="VEuPathDB" id="VectorBase:GPPI046829"/>
<feature type="compositionally biased region" description="Polar residues" evidence="1">
    <location>
        <begin position="1090"/>
        <end position="1099"/>
    </location>
</feature>
<feature type="compositionally biased region" description="Basic and acidic residues" evidence="1">
    <location>
        <begin position="280"/>
        <end position="292"/>
    </location>
</feature>
<dbReference type="Proteomes" id="UP000092460">
    <property type="component" value="Unassembled WGS sequence"/>
</dbReference>
<evidence type="ECO:0000256" key="1">
    <source>
        <dbReference type="SAM" id="MobiDB-lite"/>
    </source>
</evidence>
<feature type="compositionally biased region" description="Basic and acidic residues" evidence="1">
    <location>
        <begin position="813"/>
        <end position="826"/>
    </location>
</feature>
<feature type="compositionally biased region" description="Polar residues" evidence="1">
    <location>
        <begin position="389"/>
        <end position="399"/>
    </location>
</feature>
<feature type="region of interest" description="Disordered" evidence="1">
    <location>
        <begin position="274"/>
        <end position="333"/>
    </location>
</feature>
<accession>A0A1B0C1W0</accession>
<name>A0A1B0C1W0_9MUSC</name>
<feature type="region of interest" description="Disordered" evidence="1">
    <location>
        <begin position="813"/>
        <end position="838"/>
    </location>
</feature>
<evidence type="ECO:0000313" key="2">
    <source>
        <dbReference type="EnsemblMetazoa" id="GPPI046829-PA"/>
    </source>
</evidence>
<reference evidence="3" key="1">
    <citation type="submission" date="2015-01" db="EMBL/GenBank/DDBJ databases">
        <authorList>
            <person name="Aksoy S."/>
            <person name="Warren W."/>
            <person name="Wilson R.K."/>
        </authorList>
    </citation>
    <scope>NUCLEOTIDE SEQUENCE [LARGE SCALE GENOMIC DNA]</scope>
    <source>
        <strain evidence="3">IAEA</strain>
    </source>
</reference>
<feature type="compositionally biased region" description="Basic and acidic residues" evidence="1">
    <location>
        <begin position="971"/>
        <end position="988"/>
    </location>
</feature>
<feature type="compositionally biased region" description="Polar residues" evidence="1">
    <location>
        <begin position="1108"/>
        <end position="1117"/>
    </location>
</feature>
<keyword evidence="3" id="KW-1185">Reference proteome</keyword>
<feature type="compositionally biased region" description="Acidic residues" evidence="1">
    <location>
        <begin position="1054"/>
        <end position="1087"/>
    </location>
</feature>
<feature type="compositionally biased region" description="Basic and acidic residues" evidence="1">
    <location>
        <begin position="1041"/>
        <end position="1053"/>
    </location>
</feature>
<reference evidence="2" key="2">
    <citation type="submission" date="2020-05" db="UniProtKB">
        <authorList>
            <consortium name="EnsemblMetazoa"/>
        </authorList>
    </citation>
    <scope>IDENTIFICATION</scope>
    <source>
        <strain evidence="2">IAEA</strain>
    </source>
</reference>
<sequence length="1676" mass="189237">MSVKINVNGNFRKCSRSHAILEDPQRVRKEEEKNRRKLRLLQVREKAKNVAQKVRYEVAAEKERQLKNLEEAKAKELDIWRKDMIKQHSQAYCSAIGEIGQAHRAAKKENQKSVCLNANRAPRKIYTNQKKCTCCKESKCISTQTDKVQSEADNDVSKRRKPLKCVCEKAEVAKDNEFAGKRKRTISFSSSSSDSESEIDPKGRFELEITDSSCSDSSSLSSTECVSTARKSETEKKVSQKIPCTVLDVEIDSNNSIEIVSPHGGLEGQKVIKIRPSRSSKKDKQTVEKRVQAESVSQNSSELTSSTNKKDKKNVDRKAESESAPENSSECISICFSPSKKPALASKKPNEEKRFTLVSNLIKKHQSTNTIVTPELSEKEKSSPSKQSITTYTTSQSHSGIEAPAPSQKTSSISFKNATVPQSRQTFLVSNNGSGSSGRVQFYDYNTKQSKGYLQPAHVTIERQQDRLQPTAMEDAAKEKQLQKDRDEARIKQNKKMEERGQKALDREQVRQDCNELTEKLEALTKQYPRQLPTRDNTEHFFEDKRVRNEAKLNAAVEELLSRPTIITCSEIYKPGPNVLKNSTKSAKLQNELNLGCTPLPADDVSSDSCCSILLDYVEDQSKQLYSDLQKSGQNKEKSTHLKSLLKRLDEFRNCLLRELKDESQISKTSRKDDMRRIVESVTDLLKECYNIPETKTKEKIEKESMEESKKVVLTDPNKALEIVITVKGDEGRQIRHSGKIKKKPAKTPSRLTALVKSPHSKKVIPLKKQRTPLQKQELIRLYDSNSTSYQSLPPEMVTKLDDLMKQQLLDKTHHHKDNEPSTERKATKRSAPPPLNPLTAQYIQRLLAMSHGDIQKLGVSSSEIETPSSSIINTPNNLTSSSDIVSNERLEFIQNFIEDNRSFIKELEHTLDTHNTLPGDASIRLLDDLWRKRLFFKEGQMPTKIKDDKQRHNDWDVENLRHADSIIQDKASKEPHGEKQRHADANIRKKRPQTFDVETRRNTDIDSQKKRLNVVNGQKQSQKTDKRQSRAGQPKSNVIKQRESKKPEKGQEEDQEQETENEEEGDGEEEGEEEDEEGEKEEEGEASVDTLSSESSGKNARRGTVEKLTQTSSTLEKAQKVDKAVETNIAETPVIVEASQRLTENCALRIAELTELINRVREEKQRLLEVTLSSTSETGLQSTEYLELPEGSGSNKRIDLIETGVNLKKDVAKLTPLSKTQAIGDSRDSGIYDSRPATAQGERTDAEPDSRTSPEQHSKQQRKQKPPPTIQRFSPQFAEAEPIHELSTILEVETPATSRINAAQNAVESVNAPQSPSQTTFPTFEQYVKQNNLDLTQLDAAQNAQLHIDFCQYIDKLQKQQIKSPPKYKEFPTAKDYMQHFLDSDSRISQCAISETSTEPEERTDLKTVSPVNFPKSHEYTICTTSESTETKQQLMISKSIGKSSSSNECESINIEEELKKRNILKQPFRSSEKKKAVRTSANPEAEFFADVMPIESGIEKLSTSEQTADSLEDTLMQLLKQWPELIRRNVKENLSFKHMENQPCATMEASQSLNIRDFLTRELLKHAALSSSLSSSSEDSLCNQFLLSIIGSISPRQNVKIDKKTAPRIVEHQVTSTPVEEMRSTNYDSSDISSQIFTGESTISSIRCQQQQRKCSLLSANNKGHAAGDRSSST</sequence>
<feature type="compositionally biased region" description="Polar residues" evidence="1">
    <location>
        <begin position="1031"/>
        <end position="1040"/>
    </location>
</feature>
<feature type="compositionally biased region" description="Basic and acidic residues" evidence="1">
    <location>
        <begin position="998"/>
        <end position="1010"/>
    </location>
</feature>
<protein>
    <submittedName>
        <fullName evidence="2">Uncharacterized protein</fullName>
    </submittedName>
</protein>
<organism evidence="2 3">
    <name type="scientific">Glossina palpalis gambiensis</name>
    <dbReference type="NCBI Taxonomy" id="67801"/>
    <lineage>
        <taxon>Eukaryota</taxon>
        <taxon>Metazoa</taxon>
        <taxon>Ecdysozoa</taxon>
        <taxon>Arthropoda</taxon>
        <taxon>Hexapoda</taxon>
        <taxon>Insecta</taxon>
        <taxon>Pterygota</taxon>
        <taxon>Neoptera</taxon>
        <taxon>Endopterygota</taxon>
        <taxon>Diptera</taxon>
        <taxon>Brachycera</taxon>
        <taxon>Muscomorpha</taxon>
        <taxon>Hippoboscoidea</taxon>
        <taxon>Glossinidae</taxon>
        <taxon>Glossina</taxon>
    </lineage>
</organism>
<dbReference type="STRING" id="67801.A0A1B0C1W0"/>
<feature type="compositionally biased region" description="Basic and acidic residues" evidence="1">
    <location>
        <begin position="1243"/>
        <end position="1259"/>
    </location>
</feature>
<feature type="region of interest" description="Disordered" evidence="1">
    <location>
        <begin position="469"/>
        <end position="488"/>
    </location>
</feature>
<dbReference type="EMBL" id="JXJN01024189">
    <property type="status" value="NOT_ANNOTATED_CDS"/>
    <property type="molecule type" value="Genomic_DNA"/>
</dbReference>
<feature type="region of interest" description="Disordered" evidence="1">
    <location>
        <begin position="965"/>
        <end position="1123"/>
    </location>
</feature>
<dbReference type="EnsemblMetazoa" id="GPPI046829-RA">
    <property type="protein sequence ID" value="GPPI046829-PA"/>
    <property type="gene ID" value="GPPI046829"/>
</dbReference>
<feature type="compositionally biased region" description="Polar residues" evidence="1">
    <location>
        <begin position="294"/>
        <end position="307"/>
    </location>
</feature>
<evidence type="ECO:0000313" key="3">
    <source>
        <dbReference type="Proteomes" id="UP000092460"/>
    </source>
</evidence>
<feature type="region of interest" description="Disordered" evidence="1">
    <location>
        <begin position="1221"/>
        <end position="1272"/>
    </location>
</feature>
<feature type="compositionally biased region" description="Basic and acidic residues" evidence="1">
    <location>
        <begin position="475"/>
        <end position="488"/>
    </location>
</feature>